<evidence type="ECO:0000256" key="1">
    <source>
        <dbReference type="SAM" id="MobiDB-lite"/>
    </source>
</evidence>
<proteinExistence type="predicted"/>
<gene>
    <name evidence="2" type="ORF">EVAR_74403_1</name>
</gene>
<feature type="compositionally biased region" description="Basic and acidic residues" evidence="1">
    <location>
        <begin position="1"/>
        <end position="30"/>
    </location>
</feature>
<evidence type="ECO:0000313" key="3">
    <source>
        <dbReference type="Proteomes" id="UP000299102"/>
    </source>
</evidence>
<sequence>MRDREHYREWDQDQNSKPDRNRNLERDWGQKKSKVGLQSESRIKEIDNKSKFTLFDRKFRMKPMVVQREPSRLAVC</sequence>
<dbReference type="AlphaFoldDB" id="A0A4C1SD67"/>
<evidence type="ECO:0000313" key="2">
    <source>
        <dbReference type="EMBL" id="GBP00113.1"/>
    </source>
</evidence>
<dbReference type="EMBL" id="BGZK01000004">
    <property type="protein sequence ID" value="GBP00113.1"/>
    <property type="molecule type" value="Genomic_DNA"/>
</dbReference>
<feature type="region of interest" description="Disordered" evidence="1">
    <location>
        <begin position="1"/>
        <end position="40"/>
    </location>
</feature>
<protein>
    <submittedName>
        <fullName evidence="2">Uncharacterized protein</fullName>
    </submittedName>
</protein>
<name>A0A4C1SD67_EUMVA</name>
<accession>A0A4C1SD67</accession>
<dbReference type="Proteomes" id="UP000299102">
    <property type="component" value="Unassembled WGS sequence"/>
</dbReference>
<organism evidence="2 3">
    <name type="scientific">Eumeta variegata</name>
    <name type="common">Bagworm moth</name>
    <name type="synonym">Eumeta japonica</name>
    <dbReference type="NCBI Taxonomy" id="151549"/>
    <lineage>
        <taxon>Eukaryota</taxon>
        <taxon>Metazoa</taxon>
        <taxon>Ecdysozoa</taxon>
        <taxon>Arthropoda</taxon>
        <taxon>Hexapoda</taxon>
        <taxon>Insecta</taxon>
        <taxon>Pterygota</taxon>
        <taxon>Neoptera</taxon>
        <taxon>Endopterygota</taxon>
        <taxon>Lepidoptera</taxon>
        <taxon>Glossata</taxon>
        <taxon>Ditrysia</taxon>
        <taxon>Tineoidea</taxon>
        <taxon>Psychidae</taxon>
        <taxon>Oiketicinae</taxon>
        <taxon>Eumeta</taxon>
    </lineage>
</organism>
<keyword evidence="3" id="KW-1185">Reference proteome</keyword>
<comment type="caution">
    <text evidence="2">The sequence shown here is derived from an EMBL/GenBank/DDBJ whole genome shotgun (WGS) entry which is preliminary data.</text>
</comment>
<reference evidence="2 3" key="1">
    <citation type="journal article" date="2019" name="Commun. Biol.">
        <title>The bagworm genome reveals a unique fibroin gene that provides high tensile strength.</title>
        <authorList>
            <person name="Kono N."/>
            <person name="Nakamura H."/>
            <person name="Ohtoshi R."/>
            <person name="Tomita M."/>
            <person name="Numata K."/>
            <person name="Arakawa K."/>
        </authorList>
    </citation>
    <scope>NUCLEOTIDE SEQUENCE [LARGE SCALE GENOMIC DNA]</scope>
</reference>